<reference evidence="1" key="1">
    <citation type="submission" date="2021-06" db="EMBL/GenBank/DDBJ databases">
        <authorList>
            <person name="Kallberg Y."/>
            <person name="Tangrot J."/>
            <person name="Rosling A."/>
        </authorList>
    </citation>
    <scope>NUCLEOTIDE SEQUENCE</scope>
    <source>
        <strain evidence="1">IL203A</strain>
    </source>
</reference>
<organism evidence="1 2">
    <name type="scientific">Dentiscutata heterogama</name>
    <dbReference type="NCBI Taxonomy" id="1316150"/>
    <lineage>
        <taxon>Eukaryota</taxon>
        <taxon>Fungi</taxon>
        <taxon>Fungi incertae sedis</taxon>
        <taxon>Mucoromycota</taxon>
        <taxon>Glomeromycotina</taxon>
        <taxon>Glomeromycetes</taxon>
        <taxon>Diversisporales</taxon>
        <taxon>Gigasporaceae</taxon>
        <taxon>Dentiscutata</taxon>
    </lineage>
</organism>
<proteinExistence type="predicted"/>
<evidence type="ECO:0000313" key="1">
    <source>
        <dbReference type="EMBL" id="CAG8733477.1"/>
    </source>
</evidence>
<keyword evidence="2" id="KW-1185">Reference proteome</keyword>
<accession>A0ACA9Q3Y4</accession>
<feature type="non-terminal residue" evidence="1">
    <location>
        <position position="1"/>
    </location>
</feature>
<dbReference type="EMBL" id="CAJVPU010037848">
    <property type="protein sequence ID" value="CAG8733477.1"/>
    <property type="molecule type" value="Genomic_DNA"/>
</dbReference>
<name>A0ACA9Q3Y4_9GLOM</name>
<evidence type="ECO:0000313" key="2">
    <source>
        <dbReference type="Proteomes" id="UP000789702"/>
    </source>
</evidence>
<comment type="caution">
    <text evidence="1">The sequence shown here is derived from an EMBL/GenBank/DDBJ whole genome shotgun (WGS) entry which is preliminary data.</text>
</comment>
<sequence>NTAHTTLHIVFQFEMPNINIALLASDVELWLIAEYPMEFTIDEINIVLKEAVGSRCKTPLLNSIILKAGPAPNSNLAIHRTCEIYIEDLNLNQEDSLDIAYNEDIFCRLTDYSNNRLKLNSILD</sequence>
<protein>
    <submittedName>
        <fullName evidence="1">11750_t:CDS:1</fullName>
    </submittedName>
</protein>
<dbReference type="Proteomes" id="UP000789702">
    <property type="component" value="Unassembled WGS sequence"/>
</dbReference>
<gene>
    <name evidence="1" type="ORF">DHETER_LOCUS13586</name>
</gene>